<keyword evidence="3" id="KW-1185">Reference proteome</keyword>
<keyword evidence="1" id="KW-0812">Transmembrane</keyword>
<dbReference type="RefSeq" id="WP_404631367.1">
    <property type="nucleotide sequence ID" value="NZ_JADIKM010000001.1"/>
</dbReference>
<evidence type="ECO:0000313" key="2">
    <source>
        <dbReference type="EMBL" id="MFK2903695.1"/>
    </source>
</evidence>
<organism evidence="2 3">
    <name type="scientific">Dyella ginsengisoli</name>
    <dbReference type="NCBI Taxonomy" id="363848"/>
    <lineage>
        <taxon>Bacteria</taxon>
        <taxon>Pseudomonadati</taxon>
        <taxon>Pseudomonadota</taxon>
        <taxon>Gammaproteobacteria</taxon>
        <taxon>Lysobacterales</taxon>
        <taxon>Rhodanobacteraceae</taxon>
        <taxon>Dyella</taxon>
    </lineage>
</organism>
<evidence type="ECO:0008006" key="4">
    <source>
        <dbReference type="Google" id="ProtNLM"/>
    </source>
</evidence>
<dbReference type="Proteomes" id="UP001620460">
    <property type="component" value="Unassembled WGS sequence"/>
</dbReference>
<proteinExistence type="predicted"/>
<feature type="transmembrane region" description="Helical" evidence="1">
    <location>
        <begin position="87"/>
        <end position="110"/>
    </location>
</feature>
<evidence type="ECO:0000313" key="3">
    <source>
        <dbReference type="Proteomes" id="UP001620460"/>
    </source>
</evidence>
<reference evidence="2 3" key="1">
    <citation type="submission" date="2020-10" db="EMBL/GenBank/DDBJ databases">
        <title>Phylogeny of dyella-like bacteria.</title>
        <authorList>
            <person name="Fu J."/>
        </authorList>
    </citation>
    <scope>NUCLEOTIDE SEQUENCE [LARGE SCALE GENOMIC DNA]</scope>
    <source>
        <strain evidence="2 3">Gsoil3046</strain>
    </source>
</reference>
<evidence type="ECO:0000256" key="1">
    <source>
        <dbReference type="SAM" id="Phobius"/>
    </source>
</evidence>
<protein>
    <recommendedName>
        <fullName evidence="4">SHOCT domain-containing protein</fullName>
    </recommendedName>
</protein>
<dbReference type="EMBL" id="JADIKM010000001">
    <property type="protein sequence ID" value="MFK2903695.1"/>
    <property type="molecule type" value="Genomic_DNA"/>
</dbReference>
<keyword evidence="1" id="KW-1133">Transmembrane helix</keyword>
<keyword evidence="1" id="KW-0472">Membrane</keyword>
<accession>A0ABW8JVJ0</accession>
<comment type="caution">
    <text evidence="2">The sequence shown here is derived from an EMBL/GenBank/DDBJ whole genome shotgun (WGS) entry which is preliminary data.</text>
</comment>
<gene>
    <name evidence="2" type="ORF">ISP17_06955</name>
</gene>
<name>A0ABW8JVJ0_9GAMM</name>
<sequence>MNERERRANQSLRTLDEAHRNGRITREDYRARRRALLGSLCDSDGITARNALTPAAAAAPPRGGDAKRMAAPTADMASALFPDRRRLVWRLGLMAFAGLGLCALLLYALLLAGHG</sequence>